<dbReference type="AlphaFoldDB" id="A0A261EUA0"/>
<organism evidence="2 3">
    <name type="scientific">Pseudoscardovia radai</name>
    <dbReference type="NCBI Taxonomy" id="987066"/>
    <lineage>
        <taxon>Bacteria</taxon>
        <taxon>Bacillati</taxon>
        <taxon>Actinomycetota</taxon>
        <taxon>Actinomycetes</taxon>
        <taxon>Bifidobacteriales</taxon>
        <taxon>Bifidobacteriaceae</taxon>
        <taxon>Pseudoscardovia</taxon>
    </lineage>
</organism>
<protein>
    <submittedName>
        <fullName evidence="2">Cytosolic protein</fullName>
    </submittedName>
</protein>
<evidence type="ECO:0000313" key="2">
    <source>
        <dbReference type="EMBL" id="OZG50444.1"/>
    </source>
</evidence>
<sequence length="206" mass="23545">MQRPSDWQSDGRPHRPHTPRQTQGAQASESSDSPASASSQSSASSQQPQQSQQRAYGFARPYGPGSTLPWERRCYRNRHGRGQRQPMFGLRMPRYRTKSGIFDDLAVSYLRRMKQAWPQLMCNVECAVEDVPPSDPLEWEDRAVPLSRSFPARDGMPARIVLYSMPIQSRAHDRIDLEFLIRDEIVLQLANLNGLHPEDIDPDWGM</sequence>
<dbReference type="Proteomes" id="UP000216725">
    <property type="component" value="Unassembled WGS sequence"/>
</dbReference>
<dbReference type="InterPro" id="IPR010428">
    <property type="entry name" value="Zincin_1"/>
</dbReference>
<dbReference type="InterPro" id="IPR038555">
    <property type="entry name" value="Zincin_1_sf"/>
</dbReference>
<feature type="region of interest" description="Disordered" evidence="1">
    <location>
        <begin position="1"/>
        <end position="64"/>
    </location>
</feature>
<dbReference type="SUPFAM" id="SSF55486">
    <property type="entry name" value="Metalloproteases ('zincins'), catalytic domain"/>
    <property type="match status" value="1"/>
</dbReference>
<evidence type="ECO:0000313" key="3">
    <source>
        <dbReference type="Proteomes" id="UP000216725"/>
    </source>
</evidence>
<dbReference type="EMBL" id="MWWR01000017">
    <property type="protein sequence ID" value="OZG50444.1"/>
    <property type="molecule type" value="Genomic_DNA"/>
</dbReference>
<dbReference type="Gene3D" id="3.30.2010.20">
    <property type="match status" value="1"/>
</dbReference>
<gene>
    <name evidence="2" type="ORF">PSRA_1474</name>
</gene>
<dbReference type="CDD" id="cd12954">
    <property type="entry name" value="MMP_TTHA0227_like_1"/>
    <property type="match status" value="1"/>
</dbReference>
<accession>A0A261EUA0</accession>
<reference evidence="2 3" key="1">
    <citation type="journal article" date="2017" name="BMC Genomics">
        <title>Comparative genomic and phylogenomic analyses of the Bifidobacteriaceae family.</title>
        <authorList>
            <person name="Lugli G.A."/>
            <person name="Milani C."/>
            <person name="Turroni F."/>
            <person name="Duranti S."/>
            <person name="Mancabelli L."/>
            <person name="Mangifesta M."/>
            <person name="Ferrario C."/>
            <person name="Modesto M."/>
            <person name="Mattarelli P."/>
            <person name="Jiri K."/>
            <person name="van Sinderen D."/>
            <person name="Ventura M."/>
        </authorList>
    </citation>
    <scope>NUCLEOTIDE SEQUENCE [LARGE SCALE GENOMIC DNA]</scope>
    <source>
        <strain evidence="2 3">DSM 24742</strain>
    </source>
</reference>
<dbReference type="Pfam" id="PF06262">
    <property type="entry name" value="Zincin_1"/>
    <property type="match status" value="1"/>
</dbReference>
<comment type="caution">
    <text evidence="2">The sequence shown here is derived from an EMBL/GenBank/DDBJ whole genome shotgun (WGS) entry which is preliminary data.</text>
</comment>
<proteinExistence type="predicted"/>
<evidence type="ECO:0000256" key="1">
    <source>
        <dbReference type="SAM" id="MobiDB-lite"/>
    </source>
</evidence>
<keyword evidence="3" id="KW-1185">Reference proteome</keyword>
<feature type="compositionally biased region" description="Low complexity" evidence="1">
    <location>
        <begin position="25"/>
        <end position="53"/>
    </location>
</feature>
<name>A0A261EUA0_9BIFI</name>